<keyword evidence="3" id="KW-1185">Reference proteome</keyword>
<dbReference type="InterPro" id="IPR002575">
    <property type="entry name" value="Aminoglycoside_PTrfase"/>
</dbReference>
<comment type="caution">
    <text evidence="2">The sequence shown here is derived from an EMBL/GenBank/DDBJ whole genome shotgun (WGS) entry which is preliminary data.</text>
</comment>
<evidence type="ECO:0000313" key="2">
    <source>
        <dbReference type="EMBL" id="GAA5088725.1"/>
    </source>
</evidence>
<evidence type="ECO:0000259" key="1">
    <source>
        <dbReference type="Pfam" id="PF01636"/>
    </source>
</evidence>
<dbReference type="SUPFAM" id="SSF56112">
    <property type="entry name" value="Protein kinase-like (PK-like)"/>
    <property type="match status" value="1"/>
</dbReference>
<dbReference type="Pfam" id="PF01636">
    <property type="entry name" value="APH"/>
    <property type="match status" value="1"/>
</dbReference>
<organism evidence="2 3">
    <name type="scientific">Microbacterium yannicii</name>
    <dbReference type="NCBI Taxonomy" id="671622"/>
    <lineage>
        <taxon>Bacteria</taxon>
        <taxon>Bacillati</taxon>
        <taxon>Actinomycetota</taxon>
        <taxon>Actinomycetes</taxon>
        <taxon>Micrococcales</taxon>
        <taxon>Microbacteriaceae</taxon>
        <taxon>Microbacterium</taxon>
    </lineage>
</organism>
<name>A0ABP9LZW8_9MICO</name>
<proteinExistence type="predicted"/>
<dbReference type="EMBL" id="BAABKZ010000001">
    <property type="protein sequence ID" value="GAA5088725.1"/>
    <property type="molecule type" value="Genomic_DNA"/>
</dbReference>
<evidence type="ECO:0000313" key="3">
    <source>
        <dbReference type="Proteomes" id="UP001501407"/>
    </source>
</evidence>
<dbReference type="RefSeq" id="WP_194412975.1">
    <property type="nucleotide sequence ID" value="NZ_BAABKZ010000001.1"/>
</dbReference>
<dbReference type="InterPro" id="IPR011009">
    <property type="entry name" value="Kinase-like_dom_sf"/>
</dbReference>
<gene>
    <name evidence="2" type="ORF">GCM10025760_11580</name>
</gene>
<reference evidence="3" key="1">
    <citation type="journal article" date="2019" name="Int. J. Syst. Evol. Microbiol.">
        <title>The Global Catalogue of Microorganisms (GCM) 10K type strain sequencing project: providing services to taxonomists for standard genome sequencing and annotation.</title>
        <authorList>
            <consortium name="The Broad Institute Genomics Platform"/>
            <consortium name="The Broad Institute Genome Sequencing Center for Infectious Disease"/>
            <person name="Wu L."/>
            <person name="Ma J."/>
        </authorList>
    </citation>
    <scope>NUCLEOTIDE SEQUENCE [LARGE SCALE GENOMIC DNA]</scope>
    <source>
        <strain evidence="3">JCM 18959</strain>
    </source>
</reference>
<dbReference type="Proteomes" id="UP001501407">
    <property type="component" value="Unassembled WGS sequence"/>
</dbReference>
<feature type="domain" description="Aminoglycoside phosphotransferase" evidence="1">
    <location>
        <begin position="43"/>
        <end position="253"/>
    </location>
</feature>
<dbReference type="Gene3D" id="3.90.1200.10">
    <property type="match status" value="1"/>
</dbReference>
<protein>
    <recommendedName>
        <fullName evidence="1">Aminoglycoside phosphotransferase domain-containing protein</fullName>
    </recommendedName>
</protein>
<sequence length="312" mass="33556">MSRLAWHDISAPVRAQIEEVLGGPVVEAVSQPGGYSPGSADRVVTASGRRAFVKAASPAVNIDTPDIHRREAAISARLPAAVPAPQLIGAVDDGEWIALVLDDVEGRHPSTPWQPRELAAVFDALQQVGSVALPADVPVADAGDELAQDGVARWRILDADAVPTLPGGLDSWVRGHLDELTDAAAQGVSDARGDRLVHYDTRADNILLRPDDSVVLVDWPWAARGAGWFDALTLLVNVRYYDPRADVEGMIAAHGVFDGMPADAATHVLAAFSGMFLEASLRPDPPRMPTLRTFQRDQAVVTLDWVRERWEG</sequence>
<accession>A0ABP9LZW8</accession>